<sequence length="572" mass="59430">MINGPARFLPGLEQFRGYQRAWLRPDVVAGVTVAAYLVPQVMAYATVAGLPPVTGLWAILGPLAVYVFLGTSRQLSVGPESTTALLTAVALAPLAAGDAGRYAALAAMLALLVGVICLVGSLARFGVLADLLSKPVLVGYLAGTAGIMIASQLGKVTGVRVDGETIPGQLRSFVANLSDLHWPTTILAAVVLSALLLIGRWAPRAPGPLLAVLAASVVVAVFSLSEHGIGVVGAIPPGVPVPGVAGVAAADLTQLVLPAIGIALVGFSDNALTARAFAGRHGQRVDANRELGAMGATNLAAGVMHGFPVSCSASRTTIADLAGARTQAYSLVALAAVLIVLFGARGILAEFPTAALGALVVFAALRLIDLPEFRRFARFRRSELVLALGTTAAVLIFGVLYGIGIAIALSILDLLRRVARAHDAILGFVPGLAGMHDIDDYPEAKPVPGLVIYRYDAPLCFANAEDFRTRALESVELLGRDAPVRWFVLKAEANVEVDLTALDAVDQLRAELDSRGIVFAMARVKQDLRDALDAAGLVDRVGADRLFPTLPTALEAYRAATGATRPDDPGPE</sequence>
<accession>A0A379JLL0</accession>
<dbReference type="PROSITE" id="PS50801">
    <property type="entry name" value="STAS"/>
    <property type="match status" value="1"/>
</dbReference>
<keyword evidence="3 5" id="KW-1133">Transmembrane helix</keyword>
<feature type="transmembrane region" description="Helical" evidence="5">
    <location>
        <begin position="255"/>
        <end position="274"/>
    </location>
</feature>
<dbReference type="AlphaFoldDB" id="A0A379JLL0"/>
<dbReference type="Gene3D" id="3.30.750.24">
    <property type="entry name" value="STAS domain"/>
    <property type="match status" value="1"/>
</dbReference>
<keyword evidence="2 5" id="KW-0812">Transmembrane</keyword>
<dbReference type="Proteomes" id="UP000255467">
    <property type="component" value="Unassembled WGS sequence"/>
</dbReference>
<dbReference type="STRING" id="1406858.GCA_000710895_04069"/>
<evidence type="ECO:0000256" key="4">
    <source>
        <dbReference type="ARBA" id="ARBA00023136"/>
    </source>
</evidence>
<feature type="transmembrane region" description="Helical" evidence="5">
    <location>
        <begin position="135"/>
        <end position="154"/>
    </location>
</feature>
<dbReference type="InterPro" id="IPR036513">
    <property type="entry name" value="STAS_dom_sf"/>
</dbReference>
<dbReference type="InterPro" id="IPR002645">
    <property type="entry name" value="STAS_dom"/>
</dbReference>
<feature type="transmembrane region" description="Helical" evidence="5">
    <location>
        <begin position="21"/>
        <end position="38"/>
    </location>
</feature>
<keyword evidence="8" id="KW-1185">Reference proteome</keyword>
<dbReference type="RefSeq" id="WP_051037354.1">
    <property type="nucleotide sequence ID" value="NZ_UGRY01000007.1"/>
</dbReference>
<feature type="transmembrane region" description="Helical" evidence="5">
    <location>
        <begin position="385"/>
        <end position="412"/>
    </location>
</feature>
<comment type="subcellular location">
    <subcellularLocation>
        <location evidence="1">Membrane</location>
        <topology evidence="1">Multi-pass membrane protein</topology>
    </subcellularLocation>
</comment>
<protein>
    <submittedName>
        <fullName evidence="7">Probable sulfate transporter Rv1739c/MT1781</fullName>
    </submittedName>
</protein>
<organism evidence="7 8">
    <name type="scientific">Nocardia otitidiscaviarum</name>
    <dbReference type="NCBI Taxonomy" id="1823"/>
    <lineage>
        <taxon>Bacteria</taxon>
        <taxon>Bacillati</taxon>
        <taxon>Actinomycetota</taxon>
        <taxon>Actinomycetes</taxon>
        <taxon>Mycobacteriales</taxon>
        <taxon>Nocardiaceae</taxon>
        <taxon>Nocardia</taxon>
    </lineage>
</organism>
<name>A0A379JLL0_9NOCA</name>
<gene>
    <name evidence="7" type="ORF">NCTC1934_06851</name>
</gene>
<dbReference type="NCBIfam" id="TIGR00815">
    <property type="entry name" value="sulP"/>
    <property type="match status" value="1"/>
</dbReference>
<feature type="transmembrane region" description="Helical" evidence="5">
    <location>
        <begin position="44"/>
        <end position="69"/>
    </location>
</feature>
<dbReference type="SUPFAM" id="SSF52091">
    <property type="entry name" value="SpoIIaa-like"/>
    <property type="match status" value="1"/>
</dbReference>
<proteinExistence type="predicted"/>
<evidence type="ECO:0000259" key="6">
    <source>
        <dbReference type="PROSITE" id="PS50801"/>
    </source>
</evidence>
<feature type="transmembrane region" description="Helical" evidence="5">
    <location>
        <begin position="328"/>
        <end position="348"/>
    </location>
</feature>
<feature type="transmembrane region" description="Helical" evidence="5">
    <location>
        <begin position="102"/>
        <end position="123"/>
    </location>
</feature>
<keyword evidence="4 5" id="KW-0472">Membrane</keyword>
<dbReference type="Pfam" id="PF01740">
    <property type="entry name" value="STAS"/>
    <property type="match status" value="1"/>
</dbReference>
<dbReference type="GO" id="GO:0055085">
    <property type="term" value="P:transmembrane transport"/>
    <property type="evidence" value="ECO:0007669"/>
    <property type="project" value="InterPro"/>
</dbReference>
<evidence type="ECO:0000256" key="3">
    <source>
        <dbReference type="ARBA" id="ARBA00022989"/>
    </source>
</evidence>
<evidence type="ECO:0000256" key="1">
    <source>
        <dbReference type="ARBA" id="ARBA00004141"/>
    </source>
</evidence>
<reference evidence="7 8" key="1">
    <citation type="submission" date="2018-06" db="EMBL/GenBank/DDBJ databases">
        <authorList>
            <consortium name="Pathogen Informatics"/>
            <person name="Doyle S."/>
        </authorList>
    </citation>
    <scope>NUCLEOTIDE SEQUENCE [LARGE SCALE GENOMIC DNA]</scope>
    <source>
        <strain evidence="7 8">NCTC1934</strain>
    </source>
</reference>
<dbReference type="GO" id="GO:0016020">
    <property type="term" value="C:membrane"/>
    <property type="evidence" value="ECO:0007669"/>
    <property type="project" value="UniProtKB-SubCell"/>
</dbReference>
<feature type="transmembrane region" description="Helical" evidence="5">
    <location>
        <begin position="180"/>
        <end position="198"/>
    </location>
</feature>
<dbReference type="CDD" id="cd07042">
    <property type="entry name" value="STAS_SulP_like_sulfate_transporter"/>
    <property type="match status" value="1"/>
</dbReference>
<dbReference type="PANTHER" id="PTHR11814">
    <property type="entry name" value="SULFATE TRANSPORTER"/>
    <property type="match status" value="1"/>
</dbReference>
<dbReference type="EMBL" id="UGRY01000007">
    <property type="protein sequence ID" value="SUD49497.1"/>
    <property type="molecule type" value="Genomic_DNA"/>
</dbReference>
<dbReference type="InterPro" id="IPR001902">
    <property type="entry name" value="SLC26A/SulP_fam"/>
</dbReference>
<dbReference type="OrthoDB" id="9769739at2"/>
<dbReference type="Pfam" id="PF00916">
    <property type="entry name" value="Sulfate_transp"/>
    <property type="match status" value="1"/>
</dbReference>
<feature type="domain" description="STAS" evidence="6">
    <location>
        <begin position="440"/>
        <end position="557"/>
    </location>
</feature>
<evidence type="ECO:0000256" key="5">
    <source>
        <dbReference type="SAM" id="Phobius"/>
    </source>
</evidence>
<feature type="transmembrane region" description="Helical" evidence="5">
    <location>
        <begin position="76"/>
        <end position="96"/>
    </location>
</feature>
<feature type="transmembrane region" description="Helical" evidence="5">
    <location>
        <begin position="354"/>
        <end position="373"/>
    </location>
</feature>
<feature type="transmembrane region" description="Helical" evidence="5">
    <location>
        <begin position="210"/>
        <end position="235"/>
    </location>
</feature>
<evidence type="ECO:0000256" key="2">
    <source>
        <dbReference type="ARBA" id="ARBA00022692"/>
    </source>
</evidence>
<evidence type="ECO:0000313" key="8">
    <source>
        <dbReference type="Proteomes" id="UP000255467"/>
    </source>
</evidence>
<dbReference type="InterPro" id="IPR011547">
    <property type="entry name" value="SLC26A/SulP_dom"/>
</dbReference>
<evidence type="ECO:0000313" key="7">
    <source>
        <dbReference type="EMBL" id="SUD49497.1"/>
    </source>
</evidence>